<evidence type="ECO:0000313" key="2">
    <source>
        <dbReference type="Proteomes" id="UP001285441"/>
    </source>
</evidence>
<protein>
    <submittedName>
        <fullName evidence="1">Uncharacterized protein</fullName>
    </submittedName>
</protein>
<proteinExistence type="predicted"/>
<sequence>MPTHMREPCQQHTRNQTLVVRGAAHVLRLSAVAEEQSSSSSSFLVISATTASGLRSSAPATEDDGLLLAETPSHHTANLLLADGDDNHDNDDFVLDLAFPATDIDFTAPAGGETSAPAKSNRADWFLAPETWAISHYGASTSTYVAAPGKAAMNNNPFIHARLYSANFPVCVQVAYATLASYMHRTPVNTGTVLQIIEDRSNDLLQSNGAVMSMAAGGGGDEEWTADGGGADQNVDLYAQLTRLHALMAYQIMGLFDGDIRSRHVAQGHMAVLDT</sequence>
<organism evidence="1 2">
    <name type="scientific">Podospora didyma</name>
    <dbReference type="NCBI Taxonomy" id="330526"/>
    <lineage>
        <taxon>Eukaryota</taxon>
        <taxon>Fungi</taxon>
        <taxon>Dikarya</taxon>
        <taxon>Ascomycota</taxon>
        <taxon>Pezizomycotina</taxon>
        <taxon>Sordariomycetes</taxon>
        <taxon>Sordariomycetidae</taxon>
        <taxon>Sordariales</taxon>
        <taxon>Podosporaceae</taxon>
        <taxon>Podospora</taxon>
    </lineage>
</organism>
<comment type="caution">
    <text evidence="1">The sequence shown here is derived from an EMBL/GenBank/DDBJ whole genome shotgun (WGS) entry which is preliminary data.</text>
</comment>
<keyword evidence="2" id="KW-1185">Reference proteome</keyword>
<dbReference type="AlphaFoldDB" id="A0AAE0P4Q5"/>
<name>A0AAE0P4Q5_9PEZI</name>
<accession>A0AAE0P4Q5</accession>
<reference evidence="1" key="1">
    <citation type="journal article" date="2023" name="Mol. Phylogenet. Evol.">
        <title>Genome-scale phylogeny and comparative genomics of the fungal order Sordariales.</title>
        <authorList>
            <person name="Hensen N."/>
            <person name="Bonometti L."/>
            <person name="Westerberg I."/>
            <person name="Brannstrom I.O."/>
            <person name="Guillou S."/>
            <person name="Cros-Aarteil S."/>
            <person name="Calhoun S."/>
            <person name="Haridas S."/>
            <person name="Kuo A."/>
            <person name="Mondo S."/>
            <person name="Pangilinan J."/>
            <person name="Riley R."/>
            <person name="LaButti K."/>
            <person name="Andreopoulos B."/>
            <person name="Lipzen A."/>
            <person name="Chen C."/>
            <person name="Yan M."/>
            <person name="Daum C."/>
            <person name="Ng V."/>
            <person name="Clum A."/>
            <person name="Steindorff A."/>
            <person name="Ohm R.A."/>
            <person name="Martin F."/>
            <person name="Silar P."/>
            <person name="Natvig D.O."/>
            <person name="Lalanne C."/>
            <person name="Gautier V."/>
            <person name="Ament-Velasquez S.L."/>
            <person name="Kruys A."/>
            <person name="Hutchinson M.I."/>
            <person name="Powell A.J."/>
            <person name="Barry K."/>
            <person name="Miller A.N."/>
            <person name="Grigoriev I.V."/>
            <person name="Debuchy R."/>
            <person name="Gladieux P."/>
            <person name="Hiltunen Thoren M."/>
            <person name="Johannesson H."/>
        </authorList>
    </citation>
    <scope>NUCLEOTIDE SEQUENCE</scope>
    <source>
        <strain evidence="1">CBS 232.78</strain>
    </source>
</reference>
<reference evidence="1" key="2">
    <citation type="submission" date="2023-06" db="EMBL/GenBank/DDBJ databases">
        <authorList>
            <consortium name="Lawrence Berkeley National Laboratory"/>
            <person name="Haridas S."/>
            <person name="Hensen N."/>
            <person name="Bonometti L."/>
            <person name="Westerberg I."/>
            <person name="Brannstrom I.O."/>
            <person name="Guillou S."/>
            <person name="Cros-Aarteil S."/>
            <person name="Calhoun S."/>
            <person name="Kuo A."/>
            <person name="Mondo S."/>
            <person name="Pangilinan J."/>
            <person name="Riley R."/>
            <person name="LaButti K."/>
            <person name="Andreopoulos B."/>
            <person name="Lipzen A."/>
            <person name="Chen C."/>
            <person name="Yanf M."/>
            <person name="Daum C."/>
            <person name="Ng V."/>
            <person name="Clum A."/>
            <person name="Steindorff A."/>
            <person name="Ohm R."/>
            <person name="Martin F."/>
            <person name="Silar P."/>
            <person name="Natvig D."/>
            <person name="Lalanne C."/>
            <person name="Gautier V."/>
            <person name="Ament-velasquez S.L."/>
            <person name="Kruys A."/>
            <person name="Hutchinson M.I."/>
            <person name="Powell A.J."/>
            <person name="Barry K."/>
            <person name="Miller A.N."/>
            <person name="Grigoriev I.V."/>
            <person name="Debuchy R."/>
            <person name="Gladieux P."/>
            <person name="Thoren M.H."/>
            <person name="Johannesson H."/>
        </authorList>
    </citation>
    <scope>NUCLEOTIDE SEQUENCE</scope>
    <source>
        <strain evidence="1">CBS 232.78</strain>
    </source>
</reference>
<evidence type="ECO:0000313" key="1">
    <source>
        <dbReference type="EMBL" id="KAK3393230.1"/>
    </source>
</evidence>
<dbReference type="EMBL" id="JAULSW010000001">
    <property type="protein sequence ID" value="KAK3393230.1"/>
    <property type="molecule type" value="Genomic_DNA"/>
</dbReference>
<gene>
    <name evidence="1" type="ORF">B0H63DRAFT_530917</name>
</gene>
<dbReference type="Proteomes" id="UP001285441">
    <property type="component" value="Unassembled WGS sequence"/>
</dbReference>